<dbReference type="Pfam" id="PF00723">
    <property type="entry name" value="Glyco_hydro_15"/>
    <property type="match status" value="1"/>
</dbReference>
<dbReference type="InterPro" id="IPR011013">
    <property type="entry name" value="Gal_mutarotase_sf_dom"/>
</dbReference>
<dbReference type="PANTHER" id="PTHR31616:SF0">
    <property type="entry name" value="GLUCAN 1,4-ALPHA-GLUCOSIDASE"/>
    <property type="match status" value="1"/>
</dbReference>
<dbReference type="SMART" id="SM01066">
    <property type="entry name" value="CBM_25"/>
    <property type="match status" value="1"/>
</dbReference>
<keyword evidence="3 5" id="KW-0326">Glycosidase</keyword>
<keyword evidence="6" id="KW-1185">Reference proteome</keyword>
<evidence type="ECO:0000313" key="5">
    <source>
        <dbReference type="EMBL" id="MBD2184200.1"/>
    </source>
</evidence>
<keyword evidence="2 5" id="KW-0378">Hydrolase</keyword>
<accession>A0A926VI86</accession>
<dbReference type="GO" id="GO:0005975">
    <property type="term" value="P:carbohydrate metabolic process"/>
    <property type="evidence" value="ECO:0007669"/>
    <property type="project" value="InterPro"/>
</dbReference>
<dbReference type="EMBL" id="JACJPW010000075">
    <property type="protein sequence ID" value="MBD2184200.1"/>
    <property type="molecule type" value="Genomic_DNA"/>
</dbReference>
<dbReference type="CDD" id="cd07430">
    <property type="entry name" value="GH15_N"/>
    <property type="match status" value="1"/>
</dbReference>
<sequence length="829" mass="90964">MKKFNWLAGFIVAIGAMIYVIATNVAFTETVIGSEAFGHPGICPAWSPSTLTFLGTAQNPNSKVWFTGDNGIISQVFYPSADKADTVDWQFLVGDADKTWVEEEKQDTTSKVALNNDRSLAWDITNKAKNGKYQIEKTIFTDPNRNTVIQQITFTALNGNIGDFNLYTLYHPAIDNQGISTTGYSTNYKDISMLVAKNDRSGLASALASSLPFKAMSNGFVGQSDGWQDLKGGNADNTMNWTFDSATDGNIAQMAMLDLSPYANEKSVTFNLVLAFGDSDAKAETTAAETLSDNFANMLSVYNTEWNSYTNSLNNFGGTADRQYYMAAMALKAASDKSSGAMVAGLGNPWGNSNYSICTPQGVQMQGGYHLVWPRDLYKFASALIVAGDKDTAAKGLDWLFNVMQQPDGHFLQNAFVDGTPYWNGIQMDETAFPIMLAWKLDRTDSNTYNNHIKPAADYIVKHGPATGQERWEENGGYSPGTIAAEIAGLVCAADIARINGDFASQTKYLETADYWQAMVENWTFTTSGSIGNGKYFERIDDNGNPNDGHILNISNGGGGYDERNIVDSSFLELVRHGVKAWNNPYILASLPTIDSTIKQTIPGKGDAWFRYNHDGYGETATGADYTGAGIGRLWPIFTGERGHFVIAGGDKADKYLATMRTFANSSYMIPEQVWDLNAPSGNTPGTPTKSMTPLSWSMGEYMALLASNYHNKVMDMPAIIYQRYVTNAYKPQEGKVVDYNPANVKQGKALTIYYKGSLANANEVNLHWGYNNWQQVTDRLMLKRDDGFWETTIALPATANSLHFAFTDGVKWDNNGGGNWNETIAADS</sequence>
<dbReference type="GO" id="GO:0004339">
    <property type="term" value="F:glucan 1,4-alpha-glucosidase activity"/>
    <property type="evidence" value="ECO:0007669"/>
    <property type="project" value="UniProtKB-EC"/>
</dbReference>
<name>A0A926VI86_9CYAN</name>
<dbReference type="Gene3D" id="2.70.98.10">
    <property type="match status" value="1"/>
</dbReference>
<evidence type="ECO:0000256" key="2">
    <source>
        <dbReference type="ARBA" id="ARBA00022801"/>
    </source>
</evidence>
<evidence type="ECO:0000256" key="1">
    <source>
        <dbReference type="ARBA" id="ARBA00006188"/>
    </source>
</evidence>
<evidence type="ECO:0000313" key="6">
    <source>
        <dbReference type="Proteomes" id="UP000641646"/>
    </source>
</evidence>
<dbReference type="InterPro" id="IPR006425">
    <property type="entry name" value="Glucoamylase_bac"/>
</dbReference>
<comment type="similarity">
    <text evidence="1">Belongs to the glycosyl hydrolase 15 family.</text>
</comment>
<dbReference type="RefSeq" id="WP_190470119.1">
    <property type="nucleotide sequence ID" value="NZ_JACJPW010000075.1"/>
</dbReference>
<dbReference type="SUPFAM" id="SSF48208">
    <property type="entry name" value="Six-hairpin glycosidases"/>
    <property type="match status" value="1"/>
</dbReference>
<dbReference type="SUPFAM" id="SSF74650">
    <property type="entry name" value="Galactose mutarotase-like"/>
    <property type="match status" value="1"/>
</dbReference>
<protein>
    <submittedName>
        <fullName evidence="5">Glucan 1,4-alpha-glucosidase</fullName>
        <ecNumber evidence="5">3.2.1.3</ecNumber>
    </submittedName>
</protein>
<dbReference type="InterPro" id="IPR015220">
    <property type="entry name" value="Glucodextranase_N"/>
</dbReference>
<dbReference type="InterPro" id="IPR013783">
    <property type="entry name" value="Ig-like_fold"/>
</dbReference>
<dbReference type="EC" id="3.2.1.3" evidence="5"/>
<dbReference type="AlphaFoldDB" id="A0A926VI86"/>
<dbReference type="GO" id="GO:0016757">
    <property type="term" value="F:glycosyltransferase activity"/>
    <property type="evidence" value="ECO:0007669"/>
    <property type="project" value="UniProtKB-ARBA"/>
</dbReference>
<dbReference type="PANTHER" id="PTHR31616">
    <property type="entry name" value="TREHALASE"/>
    <property type="match status" value="1"/>
</dbReference>
<evidence type="ECO:0000259" key="4">
    <source>
        <dbReference type="SMART" id="SM01066"/>
    </source>
</evidence>
<dbReference type="Proteomes" id="UP000641646">
    <property type="component" value="Unassembled WGS sequence"/>
</dbReference>
<reference evidence="5" key="2">
    <citation type="submission" date="2020-08" db="EMBL/GenBank/DDBJ databases">
        <authorList>
            <person name="Chen M."/>
            <person name="Teng W."/>
            <person name="Zhao L."/>
            <person name="Hu C."/>
            <person name="Zhou Y."/>
            <person name="Han B."/>
            <person name="Song L."/>
            <person name="Shu W."/>
        </authorList>
    </citation>
    <scope>NUCLEOTIDE SEQUENCE</scope>
    <source>
        <strain evidence="5">FACHB-1375</strain>
    </source>
</reference>
<dbReference type="InterPro" id="IPR011613">
    <property type="entry name" value="GH15-like"/>
</dbReference>
<feature type="domain" description="Carbohydrate binding module family 25" evidence="4">
    <location>
        <begin position="748"/>
        <end position="826"/>
    </location>
</feature>
<gene>
    <name evidence="5" type="ORF">H6G03_24535</name>
</gene>
<dbReference type="NCBIfam" id="TIGR01535">
    <property type="entry name" value="glucan_glucosid"/>
    <property type="match status" value="1"/>
</dbReference>
<dbReference type="Gene3D" id="1.50.10.10">
    <property type="match status" value="1"/>
</dbReference>
<dbReference type="PROSITE" id="PS00820">
    <property type="entry name" value="GLUCOAMYLASE"/>
    <property type="match status" value="1"/>
</dbReference>
<proteinExistence type="inferred from homology"/>
<dbReference type="Pfam" id="PF16760">
    <property type="entry name" value="CBM53"/>
    <property type="match status" value="1"/>
</dbReference>
<dbReference type="Gene3D" id="2.60.40.10">
    <property type="entry name" value="Immunoglobulins"/>
    <property type="match status" value="1"/>
</dbReference>
<dbReference type="Pfam" id="PF09137">
    <property type="entry name" value="Glucodextran_N"/>
    <property type="match status" value="1"/>
</dbReference>
<organism evidence="5 6">
    <name type="scientific">Aerosakkonema funiforme FACHB-1375</name>
    <dbReference type="NCBI Taxonomy" id="2949571"/>
    <lineage>
        <taxon>Bacteria</taxon>
        <taxon>Bacillati</taxon>
        <taxon>Cyanobacteriota</taxon>
        <taxon>Cyanophyceae</taxon>
        <taxon>Oscillatoriophycideae</taxon>
        <taxon>Aerosakkonematales</taxon>
        <taxon>Aerosakkonemataceae</taxon>
        <taxon>Aerosakkonema</taxon>
    </lineage>
</organism>
<dbReference type="InterPro" id="IPR008928">
    <property type="entry name" value="6-hairpin_glycosidase_sf"/>
</dbReference>
<dbReference type="InterPro" id="IPR014718">
    <property type="entry name" value="GH-type_carb-bd"/>
</dbReference>
<evidence type="ECO:0000256" key="3">
    <source>
        <dbReference type="ARBA" id="ARBA00023295"/>
    </source>
</evidence>
<reference evidence="5" key="1">
    <citation type="journal article" date="2015" name="ISME J.">
        <title>Draft Genome Sequence of Streptomyces incarnatus NRRL8089, which Produces the Nucleoside Antibiotic Sinefungin.</title>
        <authorList>
            <person name="Oshima K."/>
            <person name="Hattori M."/>
            <person name="Shimizu H."/>
            <person name="Fukuda K."/>
            <person name="Nemoto M."/>
            <person name="Inagaki K."/>
            <person name="Tamura T."/>
        </authorList>
    </citation>
    <scope>NUCLEOTIDE SEQUENCE</scope>
    <source>
        <strain evidence="5">FACHB-1375</strain>
    </source>
</reference>
<dbReference type="InterPro" id="IPR005085">
    <property type="entry name" value="CBM25"/>
</dbReference>
<comment type="caution">
    <text evidence="5">The sequence shown here is derived from an EMBL/GenBank/DDBJ whole genome shotgun (WGS) entry which is preliminary data.</text>
</comment>
<dbReference type="GO" id="GO:2001070">
    <property type="term" value="F:starch binding"/>
    <property type="evidence" value="ECO:0007669"/>
    <property type="project" value="InterPro"/>
</dbReference>
<dbReference type="InterPro" id="IPR046966">
    <property type="entry name" value="Glucoamylase_active_site"/>
</dbReference>
<dbReference type="InterPro" id="IPR012341">
    <property type="entry name" value="6hp_glycosidase-like_sf"/>
</dbReference>